<proteinExistence type="predicted"/>
<protein>
    <submittedName>
        <fullName evidence="1">Uncharacterized protein</fullName>
    </submittedName>
</protein>
<dbReference type="EMBL" id="AMCI01006851">
    <property type="protein sequence ID" value="EJW93650.1"/>
    <property type="molecule type" value="Genomic_DNA"/>
</dbReference>
<sequence length="442" mass="47868">MEIDASDPDCVFIPFQCLGYQLGQEGIAYAYSMAADALSAGKTKEEVKALGLAGTLKDGMITFPKDALAVKFSGGDSFYRGNIDGEFLLLMPGVELTDYSIKMKYKGFMVDASNKAYALANVELGADVEYAKVAIVEQTGAKDEVNQAVQGIIDGTIKSTVVEASGEVQLPCKKSGLFYLIGVTFKGEEAHEAAYLKFKGAGSGDGEDEITPIEAYNGNYAIGGVYTDQNGKEQQITLPVVLKHGILQTEQGDLPAVFVKGLMGFNGYETLLPLLYDKVNGTLNMVPMYMDPFTDEQSGQQIDVIFTPAVSTSGKLFKDGDSLFGKLDEKNNLVFTNGMDNVLMYDSFIFALEAGNKMQLFSPFYELTMKPYSGAAEASNTQALQTMHVPGSGIVLQRLDATPMSGSLKIREEVNSVNLQIPVRNLGELEKQFIPVDFSAFK</sequence>
<gene>
    <name evidence="1" type="ORF">EVA_18246</name>
</gene>
<reference evidence="1" key="1">
    <citation type="journal article" date="2012" name="PLoS ONE">
        <title>Gene sets for utilization of primary and secondary nutrition supplies in the distal gut of endangered iberian lynx.</title>
        <authorList>
            <person name="Alcaide M."/>
            <person name="Messina E."/>
            <person name="Richter M."/>
            <person name="Bargiela R."/>
            <person name="Peplies J."/>
            <person name="Huws S.A."/>
            <person name="Newbold C.J."/>
            <person name="Golyshin P.N."/>
            <person name="Simon M.A."/>
            <person name="Lopez G."/>
            <person name="Yakimov M.M."/>
            <person name="Ferrer M."/>
        </authorList>
    </citation>
    <scope>NUCLEOTIDE SEQUENCE</scope>
</reference>
<evidence type="ECO:0000313" key="1">
    <source>
        <dbReference type="EMBL" id="EJW93650.1"/>
    </source>
</evidence>
<comment type="caution">
    <text evidence="1">The sequence shown here is derived from an EMBL/GenBank/DDBJ whole genome shotgun (WGS) entry which is preliminary data.</text>
</comment>
<organism evidence="1">
    <name type="scientific">gut metagenome</name>
    <dbReference type="NCBI Taxonomy" id="749906"/>
    <lineage>
        <taxon>unclassified sequences</taxon>
        <taxon>metagenomes</taxon>
        <taxon>organismal metagenomes</taxon>
    </lineage>
</organism>
<accession>J9C1G6</accession>
<name>J9C1G6_9ZZZZ</name>
<dbReference type="AlphaFoldDB" id="J9C1G6"/>